<dbReference type="KEGG" id="ngf:FRF71_05470"/>
<dbReference type="Proteomes" id="UP000321172">
    <property type="component" value="Chromosome"/>
</dbReference>
<keyword evidence="2" id="KW-1185">Reference proteome</keyword>
<dbReference type="OrthoDB" id="7595545at2"/>
<protein>
    <recommendedName>
        <fullName evidence="3">DUF3883 domain-containing protein</fullName>
    </recommendedName>
</protein>
<organism evidence="1 2">
    <name type="scientific">Novosphingobium ginsenosidimutans</name>
    <dbReference type="NCBI Taxonomy" id="1176536"/>
    <lineage>
        <taxon>Bacteria</taxon>
        <taxon>Pseudomonadati</taxon>
        <taxon>Pseudomonadota</taxon>
        <taxon>Alphaproteobacteria</taxon>
        <taxon>Sphingomonadales</taxon>
        <taxon>Sphingomonadaceae</taxon>
        <taxon>Novosphingobium</taxon>
    </lineage>
</organism>
<evidence type="ECO:0000313" key="2">
    <source>
        <dbReference type="Proteomes" id="UP000321172"/>
    </source>
</evidence>
<sequence>MIEDVPVAGLPPREAGQQTARKAVQVLLAKDARYHCPTGIERKALLVGYAMRGMTLYGAAFDVLRLNHPIALTDAEAIARSIDAITVCEIKSTNRANIGPELKGYMFNITAAEHLTAQSVGARYRFVFVSTVTGEHCEMSLNEVFGRARGMYPAWHIRF</sequence>
<accession>A0A5B8S4I1</accession>
<gene>
    <name evidence="1" type="ORF">FRF71_05470</name>
</gene>
<dbReference type="AlphaFoldDB" id="A0A5B8S4I1"/>
<dbReference type="RefSeq" id="WP_147089605.1">
    <property type="nucleotide sequence ID" value="NZ_BAABJD010000001.1"/>
</dbReference>
<proteinExistence type="predicted"/>
<name>A0A5B8S4I1_9SPHN</name>
<evidence type="ECO:0000313" key="1">
    <source>
        <dbReference type="EMBL" id="QEA15627.1"/>
    </source>
</evidence>
<reference evidence="1 2" key="1">
    <citation type="journal article" date="2013" name="J. Microbiol. Biotechnol.">
        <title>Novosphingobium ginsenosidimutans sp. nov., with the ability to convert ginsenoside.</title>
        <authorList>
            <person name="Kim J.K."/>
            <person name="He D."/>
            <person name="Liu Q.M."/>
            <person name="Park H.Y."/>
            <person name="Jung M.S."/>
            <person name="Yoon M.H."/>
            <person name="Kim S.C."/>
            <person name="Im W.T."/>
        </authorList>
    </citation>
    <scope>NUCLEOTIDE SEQUENCE [LARGE SCALE GENOMIC DNA]</scope>
    <source>
        <strain evidence="1 2">FW-6</strain>
    </source>
</reference>
<evidence type="ECO:0008006" key="3">
    <source>
        <dbReference type="Google" id="ProtNLM"/>
    </source>
</evidence>
<dbReference type="EMBL" id="CP042345">
    <property type="protein sequence ID" value="QEA15627.1"/>
    <property type="molecule type" value="Genomic_DNA"/>
</dbReference>